<dbReference type="InterPro" id="IPR052017">
    <property type="entry name" value="TSUP"/>
</dbReference>
<proteinExistence type="inferred from homology"/>
<keyword evidence="3" id="KW-0813">Transport</keyword>
<dbReference type="EMBL" id="JAPWGY010000001">
    <property type="protein sequence ID" value="MCZ4279213.1"/>
    <property type="molecule type" value="Genomic_DNA"/>
</dbReference>
<evidence type="ECO:0000313" key="10">
    <source>
        <dbReference type="Proteomes" id="UP001069802"/>
    </source>
</evidence>
<feature type="transmembrane region" description="Helical" evidence="8">
    <location>
        <begin position="76"/>
        <end position="96"/>
    </location>
</feature>
<protein>
    <recommendedName>
        <fullName evidence="8">Probable membrane transporter protein</fullName>
    </recommendedName>
</protein>
<evidence type="ECO:0000256" key="6">
    <source>
        <dbReference type="ARBA" id="ARBA00022989"/>
    </source>
</evidence>
<feature type="transmembrane region" description="Helical" evidence="8">
    <location>
        <begin position="229"/>
        <end position="247"/>
    </location>
</feature>
<feature type="transmembrane region" description="Helical" evidence="8">
    <location>
        <begin position="102"/>
        <end position="120"/>
    </location>
</feature>
<evidence type="ECO:0000313" key="9">
    <source>
        <dbReference type="EMBL" id="MCZ4279213.1"/>
    </source>
</evidence>
<feature type="transmembrane region" description="Helical" evidence="8">
    <location>
        <begin position="170"/>
        <end position="193"/>
    </location>
</feature>
<dbReference type="PANTHER" id="PTHR30269">
    <property type="entry name" value="TRANSMEMBRANE PROTEIN YFCA"/>
    <property type="match status" value="1"/>
</dbReference>
<feature type="transmembrane region" description="Helical" evidence="8">
    <location>
        <begin position="7"/>
        <end position="27"/>
    </location>
</feature>
<feature type="transmembrane region" description="Helical" evidence="8">
    <location>
        <begin position="200"/>
        <end position="217"/>
    </location>
</feature>
<feature type="transmembrane region" description="Helical" evidence="8">
    <location>
        <begin position="132"/>
        <end position="150"/>
    </location>
</feature>
<keyword evidence="7 8" id="KW-0472">Membrane</keyword>
<comment type="subcellular location">
    <subcellularLocation>
        <location evidence="1 8">Cell membrane</location>
        <topology evidence="1 8">Multi-pass membrane protein</topology>
    </subcellularLocation>
</comment>
<comment type="similarity">
    <text evidence="2 8">Belongs to the 4-toluene sulfonate uptake permease (TSUP) (TC 2.A.102) family.</text>
</comment>
<gene>
    <name evidence="9" type="ORF">O4H49_00395</name>
</gene>
<keyword evidence="6 8" id="KW-1133">Transmembrane helix</keyword>
<evidence type="ECO:0000256" key="3">
    <source>
        <dbReference type="ARBA" id="ARBA00022448"/>
    </source>
</evidence>
<evidence type="ECO:0000256" key="7">
    <source>
        <dbReference type="ARBA" id="ARBA00023136"/>
    </source>
</evidence>
<keyword evidence="10" id="KW-1185">Reference proteome</keyword>
<organism evidence="9 10">
    <name type="scientific">Kiloniella laminariae</name>
    <dbReference type="NCBI Taxonomy" id="454162"/>
    <lineage>
        <taxon>Bacteria</taxon>
        <taxon>Pseudomonadati</taxon>
        <taxon>Pseudomonadota</taxon>
        <taxon>Alphaproteobacteria</taxon>
        <taxon>Rhodospirillales</taxon>
        <taxon>Kiloniellaceae</taxon>
        <taxon>Kiloniella</taxon>
    </lineage>
</organism>
<evidence type="ECO:0000256" key="4">
    <source>
        <dbReference type="ARBA" id="ARBA00022475"/>
    </source>
</evidence>
<keyword evidence="5 8" id="KW-0812">Transmembrane</keyword>
<keyword evidence="4 8" id="KW-1003">Cell membrane</keyword>
<reference evidence="9" key="1">
    <citation type="submission" date="2022-12" db="EMBL/GenBank/DDBJ databases">
        <title>Bacterial isolates from different developmental stages of Nematostella vectensis.</title>
        <authorList>
            <person name="Fraune S."/>
        </authorList>
    </citation>
    <scope>NUCLEOTIDE SEQUENCE</scope>
    <source>
        <strain evidence="9">G21630-S1</strain>
    </source>
</reference>
<dbReference type="PANTHER" id="PTHR30269:SF37">
    <property type="entry name" value="MEMBRANE TRANSPORTER PROTEIN"/>
    <property type="match status" value="1"/>
</dbReference>
<evidence type="ECO:0000256" key="5">
    <source>
        <dbReference type="ARBA" id="ARBA00022692"/>
    </source>
</evidence>
<evidence type="ECO:0000256" key="2">
    <source>
        <dbReference type="ARBA" id="ARBA00009142"/>
    </source>
</evidence>
<sequence length="251" mass="27354">MLFEYSYGFYLVAAIAVLITGISKSGFSGGIGALTVPMMALFVSPLKAAAIMLPILCFMDLLSILAYRKNWHGRNLVLLLSGALPGIVIGTLTFSYVDPDNVRLLLGVVTLVFGLSYFVTRQKVEAVATEPSTPLGLGCGLLSGFTSFVAHAGGPPVKYFLLRQRMDKTLFVGTNVVFFLVVNQVKIIPYAWIGQFSTENLLLSLVFAPLVPLGIWLGLKLHKVLSPELFYKISYLMMVVAGIKLIYDSFA</sequence>
<dbReference type="Proteomes" id="UP001069802">
    <property type="component" value="Unassembled WGS sequence"/>
</dbReference>
<evidence type="ECO:0000256" key="8">
    <source>
        <dbReference type="RuleBase" id="RU363041"/>
    </source>
</evidence>
<dbReference type="InterPro" id="IPR002781">
    <property type="entry name" value="TM_pro_TauE-like"/>
</dbReference>
<name>A0ABT4LDN9_9PROT</name>
<feature type="transmembrane region" description="Helical" evidence="8">
    <location>
        <begin position="39"/>
        <end position="64"/>
    </location>
</feature>
<dbReference type="Pfam" id="PF01925">
    <property type="entry name" value="TauE"/>
    <property type="match status" value="1"/>
</dbReference>
<dbReference type="RefSeq" id="WP_269421428.1">
    <property type="nucleotide sequence ID" value="NZ_JAPWGY010000001.1"/>
</dbReference>
<comment type="caution">
    <text evidence="9">The sequence shown here is derived from an EMBL/GenBank/DDBJ whole genome shotgun (WGS) entry which is preliminary data.</text>
</comment>
<accession>A0ABT4LDN9</accession>
<evidence type="ECO:0000256" key="1">
    <source>
        <dbReference type="ARBA" id="ARBA00004651"/>
    </source>
</evidence>